<dbReference type="RefSeq" id="WP_140354930.1">
    <property type="nucleotide sequence ID" value="NZ_JAHQCR010000075.1"/>
</dbReference>
<accession>A0ABS6JXN9</accession>
<evidence type="ECO:0000313" key="3">
    <source>
        <dbReference type="Proteomes" id="UP000790580"/>
    </source>
</evidence>
<evidence type="ECO:0000313" key="2">
    <source>
        <dbReference type="EMBL" id="MBU9723351.1"/>
    </source>
</evidence>
<feature type="region of interest" description="Disordered" evidence="1">
    <location>
        <begin position="1"/>
        <end position="42"/>
    </location>
</feature>
<reference evidence="2 3" key="1">
    <citation type="submission" date="2021-06" db="EMBL/GenBank/DDBJ databases">
        <title>Bacillus sp. RD4P76, an endophyte from a halophyte.</title>
        <authorList>
            <person name="Sun J.-Q."/>
        </authorList>
    </citation>
    <scope>NUCLEOTIDE SEQUENCE [LARGE SCALE GENOMIC DNA]</scope>
    <source>
        <strain evidence="2 3">JCM 17098</strain>
    </source>
</reference>
<sequence>MAKSKAKKKRDHVVRNGGRNATKSRGMAVSFSTHERRTKSKKDTIYKLHNKHKKRSLHQNTTDDGTIFYGEITYLMINRFFMRKGIFPKTNLISA</sequence>
<keyword evidence="3" id="KW-1185">Reference proteome</keyword>
<proteinExistence type="predicted"/>
<protein>
    <submittedName>
        <fullName evidence="2">Uncharacterized protein</fullName>
    </submittedName>
</protein>
<comment type="caution">
    <text evidence="2">The sequence shown here is derived from an EMBL/GenBank/DDBJ whole genome shotgun (WGS) entry which is preliminary data.</text>
</comment>
<dbReference type="Proteomes" id="UP000790580">
    <property type="component" value="Unassembled WGS sequence"/>
</dbReference>
<organism evidence="2 3">
    <name type="scientific">Evansella alkalicola</name>
    <dbReference type="NCBI Taxonomy" id="745819"/>
    <lineage>
        <taxon>Bacteria</taxon>
        <taxon>Bacillati</taxon>
        <taxon>Bacillota</taxon>
        <taxon>Bacilli</taxon>
        <taxon>Bacillales</taxon>
        <taxon>Bacillaceae</taxon>
        <taxon>Evansella</taxon>
    </lineage>
</organism>
<name>A0ABS6JXN9_9BACI</name>
<dbReference type="EMBL" id="JAHQCR010000075">
    <property type="protein sequence ID" value="MBU9723351.1"/>
    <property type="molecule type" value="Genomic_DNA"/>
</dbReference>
<feature type="compositionally biased region" description="Basic residues" evidence="1">
    <location>
        <begin position="1"/>
        <end position="12"/>
    </location>
</feature>
<evidence type="ECO:0000256" key="1">
    <source>
        <dbReference type="SAM" id="MobiDB-lite"/>
    </source>
</evidence>
<gene>
    <name evidence="2" type="ORF">KS407_18190</name>
</gene>